<accession>A0A068NU18</accession>
<dbReference type="RefSeq" id="WP_025229055.1">
    <property type="nucleotide sequence ID" value="NZ_CP007139.1"/>
</dbReference>
<dbReference type="GO" id="GO:0008235">
    <property type="term" value="F:metalloexopeptidase activity"/>
    <property type="evidence" value="ECO:0007669"/>
    <property type="project" value="InterPro"/>
</dbReference>
<name>A0A068NU18_FIMGI</name>
<feature type="domain" description="Peptidase M28" evidence="1">
    <location>
        <begin position="88"/>
        <end position="296"/>
    </location>
</feature>
<gene>
    <name evidence="2" type="ORF">OP10G_3655</name>
</gene>
<dbReference type="eggNOG" id="COG2234">
    <property type="taxonomic scope" value="Bacteria"/>
</dbReference>
<dbReference type="InterPro" id="IPR007484">
    <property type="entry name" value="Peptidase_M28"/>
</dbReference>
<dbReference type="SUPFAM" id="SSF53187">
    <property type="entry name" value="Zn-dependent exopeptidases"/>
    <property type="match status" value="1"/>
</dbReference>
<dbReference type="Pfam" id="PF04389">
    <property type="entry name" value="Peptidase_M28"/>
    <property type="match status" value="1"/>
</dbReference>
<dbReference type="STRING" id="661478.OP10G_3655"/>
<dbReference type="EMBL" id="CP007139">
    <property type="protein sequence ID" value="AIE87023.1"/>
    <property type="molecule type" value="Genomic_DNA"/>
</dbReference>
<organism evidence="2 3">
    <name type="scientific">Fimbriimonas ginsengisoli Gsoil 348</name>
    <dbReference type="NCBI Taxonomy" id="661478"/>
    <lineage>
        <taxon>Bacteria</taxon>
        <taxon>Bacillati</taxon>
        <taxon>Armatimonadota</taxon>
        <taxon>Fimbriimonadia</taxon>
        <taxon>Fimbriimonadales</taxon>
        <taxon>Fimbriimonadaceae</taxon>
        <taxon>Fimbriimonas</taxon>
    </lineage>
</organism>
<evidence type="ECO:0000259" key="1">
    <source>
        <dbReference type="Pfam" id="PF04389"/>
    </source>
</evidence>
<dbReference type="HOGENOM" id="CLU_047420_0_0_0"/>
<dbReference type="AlphaFoldDB" id="A0A068NU18"/>
<keyword evidence="3" id="KW-1185">Reference proteome</keyword>
<evidence type="ECO:0000313" key="3">
    <source>
        <dbReference type="Proteomes" id="UP000027982"/>
    </source>
</evidence>
<dbReference type="PANTHER" id="PTHR12147">
    <property type="entry name" value="METALLOPEPTIDASE M28 FAMILY MEMBER"/>
    <property type="match status" value="1"/>
</dbReference>
<sequence>MLLTLLAATQVFPTNEALAAQVDPGKLRATVERLASFPNRNVNNPTLTAAAEYLAGELRRVPGLQVEVMHYLAPKGSRVPVEKDVVEVVATLPGKTDRRVLVGGHFDSINMVDRTNLDARAPGANDDASGTALTLELARVLSQRKWNNTLVFVCFSGEEQGLLGSAALARRAKKEGWKLEAVLSNDIVGSSESVNGRRDKRHVRVFSEEVPTHNGRELARFVEWSARGKVRGFSADLVLRRDRFQRGGDHTSFNNEGFSAVRFTEEFEEFSRQHNDNDLPKYVDFRYLANVARVNLLAMASLADAAEAPTDVRYDRPQAHDTGLTWVAKPGVRYVVYWRQTNTATWQGWREVGAVAKAKIEKVNKDDHDFAVGAVGGLPVAAR</sequence>
<dbReference type="InterPro" id="IPR045175">
    <property type="entry name" value="M28_fam"/>
</dbReference>
<dbReference type="PANTHER" id="PTHR12147:SF26">
    <property type="entry name" value="PEPTIDASE M28 DOMAIN-CONTAINING PROTEIN"/>
    <property type="match status" value="1"/>
</dbReference>
<protein>
    <submittedName>
        <fullName evidence="2">Peptidase M28</fullName>
    </submittedName>
</protein>
<reference evidence="2 3" key="1">
    <citation type="journal article" date="2014" name="PLoS ONE">
        <title>The first complete genome sequence of the class fimbriimonadia in the phylum armatimonadetes.</title>
        <authorList>
            <person name="Hu Z.Y."/>
            <person name="Wang Y.Z."/>
            <person name="Im W.T."/>
            <person name="Wang S.Y."/>
            <person name="Zhao G.P."/>
            <person name="Zheng H.J."/>
            <person name="Quan Z.X."/>
        </authorList>
    </citation>
    <scope>NUCLEOTIDE SEQUENCE [LARGE SCALE GENOMIC DNA]</scope>
    <source>
        <strain evidence="2">Gsoil 348</strain>
    </source>
</reference>
<dbReference type="OrthoDB" id="9787436at2"/>
<dbReference type="KEGG" id="fgi:OP10G_3655"/>
<dbReference type="GO" id="GO:0006508">
    <property type="term" value="P:proteolysis"/>
    <property type="evidence" value="ECO:0007669"/>
    <property type="project" value="InterPro"/>
</dbReference>
<dbReference type="Gene3D" id="3.40.630.10">
    <property type="entry name" value="Zn peptidases"/>
    <property type="match status" value="1"/>
</dbReference>
<dbReference type="Proteomes" id="UP000027982">
    <property type="component" value="Chromosome"/>
</dbReference>
<proteinExistence type="predicted"/>
<evidence type="ECO:0000313" key="2">
    <source>
        <dbReference type="EMBL" id="AIE87023.1"/>
    </source>
</evidence>